<name>A0ABR0EPZ8_ZASCE</name>
<evidence type="ECO:0000313" key="2">
    <source>
        <dbReference type="Proteomes" id="UP001305779"/>
    </source>
</evidence>
<proteinExistence type="predicted"/>
<protein>
    <recommendedName>
        <fullName evidence="3">NAD(P)-binding domain-containing protein</fullName>
    </recommendedName>
</protein>
<reference evidence="1 2" key="1">
    <citation type="journal article" date="2023" name="G3 (Bethesda)">
        <title>A chromosome-level genome assembly of Zasmidium syzygii isolated from banana leaves.</title>
        <authorList>
            <person name="van Westerhoven A.C."/>
            <person name="Mehrabi R."/>
            <person name="Talebi R."/>
            <person name="Steentjes M.B.F."/>
            <person name="Corcolon B."/>
            <person name="Chong P.A."/>
            <person name="Kema G.H.J."/>
            <person name="Seidl M.F."/>
        </authorList>
    </citation>
    <scope>NUCLEOTIDE SEQUENCE [LARGE SCALE GENOMIC DNA]</scope>
    <source>
        <strain evidence="1 2">P124</strain>
    </source>
</reference>
<comment type="caution">
    <text evidence="1">The sequence shown here is derived from an EMBL/GenBank/DDBJ whole genome shotgun (WGS) entry which is preliminary data.</text>
</comment>
<sequence>MSIPIVTLGMSGAVGSRVASRLRPEFDTIQFITSLPRAKSDLTTLLAGKSPPPDPDNVGSHNFSQKPQAVVFGRAYTDEAVEELRQHCGGSESGLAWVMSTKEARDKVMKGFPYGGDQEAFNRYADKTTAITKGVLEDLRREGKLGRDGVYYYGE</sequence>
<dbReference type="EMBL" id="JAXOVC010000003">
    <property type="protein sequence ID" value="KAK4503687.1"/>
    <property type="molecule type" value="Genomic_DNA"/>
</dbReference>
<keyword evidence="2" id="KW-1185">Reference proteome</keyword>
<evidence type="ECO:0008006" key="3">
    <source>
        <dbReference type="Google" id="ProtNLM"/>
    </source>
</evidence>
<dbReference type="Proteomes" id="UP001305779">
    <property type="component" value="Unassembled WGS sequence"/>
</dbReference>
<organism evidence="1 2">
    <name type="scientific">Zasmidium cellare</name>
    <name type="common">Wine cellar mold</name>
    <name type="synonym">Racodium cellare</name>
    <dbReference type="NCBI Taxonomy" id="395010"/>
    <lineage>
        <taxon>Eukaryota</taxon>
        <taxon>Fungi</taxon>
        <taxon>Dikarya</taxon>
        <taxon>Ascomycota</taxon>
        <taxon>Pezizomycotina</taxon>
        <taxon>Dothideomycetes</taxon>
        <taxon>Dothideomycetidae</taxon>
        <taxon>Mycosphaerellales</taxon>
        <taxon>Mycosphaerellaceae</taxon>
        <taxon>Zasmidium</taxon>
    </lineage>
</organism>
<accession>A0ABR0EPZ8</accession>
<evidence type="ECO:0000313" key="1">
    <source>
        <dbReference type="EMBL" id="KAK4503687.1"/>
    </source>
</evidence>
<gene>
    <name evidence="1" type="ORF">PRZ48_004602</name>
</gene>